<dbReference type="EMBL" id="JAERPS020000001">
    <property type="protein sequence ID" value="MBZ9611054.1"/>
    <property type="molecule type" value="Genomic_DNA"/>
</dbReference>
<evidence type="ECO:0000313" key="1">
    <source>
        <dbReference type="EMBL" id="MBZ9611054.1"/>
    </source>
</evidence>
<reference evidence="1 2" key="2">
    <citation type="submission" date="2021-08" db="EMBL/GenBank/DDBJ databases">
        <title>Rheinheimera aquimaris sp. nov., isolated from seawater of the East Sea in Korea.</title>
        <authorList>
            <person name="Kim K.H."/>
            <person name="Wenting R."/>
            <person name="Kim K.R."/>
            <person name="Jeon C.O."/>
        </authorList>
    </citation>
    <scope>NUCLEOTIDE SEQUENCE [LARGE SCALE GENOMIC DNA]</scope>
    <source>
        <strain evidence="1 2">MA-13</strain>
    </source>
</reference>
<keyword evidence="2" id="KW-1185">Reference proteome</keyword>
<dbReference type="RefSeq" id="WP_205310383.1">
    <property type="nucleotide sequence ID" value="NZ_JAERPS020000001.1"/>
</dbReference>
<evidence type="ECO:0000313" key="2">
    <source>
        <dbReference type="Proteomes" id="UP000663814"/>
    </source>
</evidence>
<evidence type="ECO:0008006" key="3">
    <source>
        <dbReference type="Google" id="ProtNLM"/>
    </source>
</evidence>
<accession>A0ABS7X788</accession>
<gene>
    <name evidence="1" type="ORF">I4W93_005555</name>
</gene>
<protein>
    <recommendedName>
        <fullName evidence="3">Tetratricopeptide repeat protein</fullName>
    </recommendedName>
</protein>
<proteinExistence type="predicted"/>
<comment type="caution">
    <text evidence="1">The sequence shown here is derived from an EMBL/GenBank/DDBJ whole genome shotgun (WGS) entry which is preliminary data.</text>
</comment>
<dbReference type="Gene3D" id="1.25.40.10">
    <property type="entry name" value="Tetratricopeptide repeat domain"/>
    <property type="match status" value="1"/>
</dbReference>
<dbReference type="SUPFAM" id="SSF48452">
    <property type="entry name" value="TPR-like"/>
    <property type="match status" value="1"/>
</dbReference>
<sequence length="294" mass="34090">MSDHEEFCQQLATGSCFEYIQQSLALMPQYSPSWYKVKSYELDYYFDTRVFDTLYKQTSQLLQQRVLPDGFKLQLYFYHAKSLISFKRHDEAKHYVNLAVEQLDGAFANFGTPLRLVELANMHYSLGNVQEAFELLTQAEQNFSKHRDPLFWFELYANQALIMHRWGDLAAAEQLRIQALEAGLVIGHKSKLMVAYGNLARTQQLLGNYTSAYQNYLNSLPYLIAGEDDVTHAIHQLRLAEISWQSAQYSQSVMHLKQVKPQLLPDRHMKKYQQLTIKPELMPLLAALNTPDKP</sequence>
<organism evidence="1 2">
    <name type="scientific">Rheinheimera maricola</name>
    <dbReference type="NCBI Taxonomy" id="2793282"/>
    <lineage>
        <taxon>Bacteria</taxon>
        <taxon>Pseudomonadati</taxon>
        <taxon>Pseudomonadota</taxon>
        <taxon>Gammaproteobacteria</taxon>
        <taxon>Chromatiales</taxon>
        <taxon>Chromatiaceae</taxon>
        <taxon>Rheinheimera</taxon>
    </lineage>
</organism>
<reference evidence="1 2" key="1">
    <citation type="submission" date="2020-12" db="EMBL/GenBank/DDBJ databases">
        <authorList>
            <person name="Ruan W."/>
            <person name="Khan S.A."/>
            <person name="Jeon C.O."/>
        </authorList>
    </citation>
    <scope>NUCLEOTIDE SEQUENCE [LARGE SCALE GENOMIC DNA]</scope>
    <source>
        <strain evidence="1 2">MA-13</strain>
    </source>
</reference>
<name>A0ABS7X788_9GAMM</name>
<dbReference type="InterPro" id="IPR011990">
    <property type="entry name" value="TPR-like_helical_dom_sf"/>
</dbReference>
<dbReference type="Proteomes" id="UP000663814">
    <property type="component" value="Unassembled WGS sequence"/>
</dbReference>